<dbReference type="Gene3D" id="3.40.50.2020">
    <property type="match status" value="1"/>
</dbReference>
<reference evidence="4 5" key="1">
    <citation type="submission" date="2024-09" db="EMBL/GenBank/DDBJ databases">
        <authorList>
            <person name="Sun Q."/>
            <person name="Mori K."/>
        </authorList>
    </citation>
    <scope>NUCLEOTIDE SEQUENCE [LARGE SCALE GENOMIC DNA]</scope>
    <source>
        <strain evidence="4 5">CCM 8543</strain>
    </source>
</reference>
<dbReference type="PANTHER" id="PTHR47505">
    <property type="entry name" value="DNA UTILIZATION PROTEIN YHGH"/>
    <property type="match status" value="1"/>
</dbReference>
<comment type="caution">
    <text evidence="4">The sequence shown here is derived from an EMBL/GenBank/DDBJ whole genome shotgun (WGS) entry which is preliminary data.</text>
</comment>
<protein>
    <submittedName>
        <fullName evidence="4">ComF family protein</fullName>
    </submittedName>
</protein>
<dbReference type="InterPro" id="IPR000836">
    <property type="entry name" value="PRTase_dom"/>
</dbReference>
<dbReference type="SUPFAM" id="SSF53271">
    <property type="entry name" value="PRTase-like"/>
    <property type="match status" value="1"/>
</dbReference>
<dbReference type="EMBL" id="JBHLXD010000036">
    <property type="protein sequence ID" value="MFC0210027.1"/>
    <property type="molecule type" value="Genomic_DNA"/>
</dbReference>
<evidence type="ECO:0000256" key="1">
    <source>
        <dbReference type="ARBA" id="ARBA00008007"/>
    </source>
</evidence>
<dbReference type="InterPro" id="IPR029057">
    <property type="entry name" value="PRTase-like"/>
</dbReference>
<feature type="domain" description="Phosphoribosyltransferase" evidence="2">
    <location>
        <begin position="190"/>
        <end position="246"/>
    </location>
</feature>
<dbReference type="InterPro" id="IPR051910">
    <property type="entry name" value="ComF/GntX_DNA_util-trans"/>
</dbReference>
<evidence type="ECO:0000313" key="5">
    <source>
        <dbReference type="Proteomes" id="UP001589755"/>
    </source>
</evidence>
<proteinExistence type="inferred from homology"/>
<gene>
    <name evidence="4" type="ORF">ACFFJ2_16635</name>
</gene>
<dbReference type="CDD" id="cd06223">
    <property type="entry name" value="PRTases_typeI"/>
    <property type="match status" value="1"/>
</dbReference>
<dbReference type="Pfam" id="PF00156">
    <property type="entry name" value="Pribosyltran"/>
    <property type="match status" value="1"/>
</dbReference>
<evidence type="ECO:0000259" key="2">
    <source>
        <dbReference type="Pfam" id="PF00156"/>
    </source>
</evidence>
<evidence type="ECO:0000259" key="3">
    <source>
        <dbReference type="Pfam" id="PF18912"/>
    </source>
</evidence>
<dbReference type="InterPro" id="IPR044005">
    <property type="entry name" value="DZR_2"/>
</dbReference>
<dbReference type="RefSeq" id="WP_261519676.1">
    <property type="nucleotide sequence ID" value="NZ_JAODNW010000005.1"/>
</dbReference>
<dbReference type="Proteomes" id="UP001589755">
    <property type="component" value="Unassembled WGS sequence"/>
</dbReference>
<dbReference type="PANTHER" id="PTHR47505:SF1">
    <property type="entry name" value="DNA UTILIZATION PROTEIN YHGH"/>
    <property type="match status" value="1"/>
</dbReference>
<feature type="domain" description="Double zinc ribbon" evidence="3">
    <location>
        <begin position="17"/>
        <end position="63"/>
    </location>
</feature>
<keyword evidence="5" id="KW-1185">Reference proteome</keyword>
<evidence type="ECO:0000313" key="4">
    <source>
        <dbReference type="EMBL" id="MFC0210027.1"/>
    </source>
</evidence>
<organism evidence="4 5">
    <name type="scientific">Chelativorans intermedius</name>
    <dbReference type="NCBI Taxonomy" id="515947"/>
    <lineage>
        <taxon>Bacteria</taxon>
        <taxon>Pseudomonadati</taxon>
        <taxon>Pseudomonadota</taxon>
        <taxon>Alphaproteobacteria</taxon>
        <taxon>Hyphomicrobiales</taxon>
        <taxon>Phyllobacteriaceae</taxon>
        <taxon>Chelativorans</taxon>
    </lineage>
</organism>
<name>A0ABV6DBK8_9HYPH</name>
<sequence length="263" mass="28522">MGLLGRAGAAMLAWPARLLFPPVCLGCRDLVSAPGTLCTACWAGVRFLERPWCAVLGTPFAHDMGEGAVSPAAIADPPPFARARAAVAYDGVARRMVQALKFSDRTDLAPWMARWMLRAGAELVGPDAVVVPVPLHRRRFFLRRFNQSAELARAFAREAGLEYRPQALVRARVTHQQVGLGVRERAANVRGAFAVPPTLAPPLEGRRVILVDDVYTTGATVMAAARALRRARVRQVDVLTFARVLAQDFASAERATYIAAGKE</sequence>
<accession>A0ABV6DBK8</accession>
<comment type="similarity">
    <text evidence="1">Belongs to the ComF/GntX family.</text>
</comment>
<dbReference type="Pfam" id="PF18912">
    <property type="entry name" value="DZR_2"/>
    <property type="match status" value="1"/>
</dbReference>